<feature type="transmembrane region" description="Helical" evidence="4">
    <location>
        <begin position="200"/>
        <end position="219"/>
    </location>
</feature>
<dbReference type="Gene3D" id="1.20.1250.20">
    <property type="entry name" value="MFS general substrate transporter like domains"/>
    <property type="match status" value="2"/>
</dbReference>
<evidence type="ECO:0000256" key="2">
    <source>
        <dbReference type="ARBA" id="ARBA00006727"/>
    </source>
</evidence>
<dbReference type="PANTHER" id="PTHR11360:SF234">
    <property type="entry name" value="MFS-TYPE TRANSPORTER DBAD-RELATED"/>
    <property type="match status" value="1"/>
</dbReference>
<feature type="transmembrane region" description="Helical" evidence="4">
    <location>
        <begin position="275"/>
        <end position="296"/>
    </location>
</feature>
<feature type="compositionally biased region" description="Polar residues" evidence="3">
    <location>
        <begin position="1"/>
        <end position="18"/>
    </location>
</feature>
<proteinExistence type="inferred from homology"/>
<keyword evidence="4" id="KW-1133">Transmembrane helix</keyword>
<dbReference type="GO" id="GO:0016020">
    <property type="term" value="C:membrane"/>
    <property type="evidence" value="ECO:0007669"/>
    <property type="project" value="UniProtKB-SubCell"/>
</dbReference>
<feature type="region of interest" description="Disordered" evidence="3">
    <location>
        <begin position="1"/>
        <end position="29"/>
    </location>
</feature>
<evidence type="ECO:0000256" key="3">
    <source>
        <dbReference type="SAM" id="MobiDB-lite"/>
    </source>
</evidence>
<organism evidence="5 6">
    <name type="scientific">Sistotremastrum niveocremeum HHB9708</name>
    <dbReference type="NCBI Taxonomy" id="1314777"/>
    <lineage>
        <taxon>Eukaryota</taxon>
        <taxon>Fungi</taxon>
        <taxon>Dikarya</taxon>
        <taxon>Basidiomycota</taxon>
        <taxon>Agaricomycotina</taxon>
        <taxon>Agaricomycetes</taxon>
        <taxon>Sistotremastrales</taxon>
        <taxon>Sistotremastraceae</taxon>
        <taxon>Sertulicium</taxon>
        <taxon>Sertulicium niveocremeum</taxon>
    </lineage>
</organism>
<feature type="transmembrane region" description="Helical" evidence="4">
    <location>
        <begin position="161"/>
        <end position="180"/>
    </location>
</feature>
<comment type="similarity">
    <text evidence="2">Belongs to the major facilitator superfamily. Monocarboxylate porter (TC 2.A.1.13) family.</text>
</comment>
<dbReference type="AlphaFoldDB" id="A0A164T694"/>
<keyword evidence="6" id="KW-1185">Reference proteome</keyword>
<dbReference type="SUPFAM" id="SSF103473">
    <property type="entry name" value="MFS general substrate transporter"/>
    <property type="match status" value="1"/>
</dbReference>
<accession>A0A164T694</accession>
<feature type="transmembrane region" description="Helical" evidence="4">
    <location>
        <begin position="361"/>
        <end position="383"/>
    </location>
</feature>
<dbReference type="Proteomes" id="UP000076722">
    <property type="component" value="Unassembled WGS sequence"/>
</dbReference>
<evidence type="ECO:0000313" key="5">
    <source>
        <dbReference type="EMBL" id="KZS92114.1"/>
    </source>
</evidence>
<evidence type="ECO:0000256" key="4">
    <source>
        <dbReference type="SAM" id="Phobius"/>
    </source>
</evidence>
<feature type="transmembrane region" description="Helical" evidence="4">
    <location>
        <begin position="303"/>
        <end position="323"/>
    </location>
</feature>
<gene>
    <name evidence="5" type="ORF">SISNIDRAFT_550590</name>
</gene>
<protein>
    <submittedName>
        <fullName evidence="5">MFS general substrate transporter</fullName>
    </submittedName>
</protein>
<dbReference type="InterPro" id="IPR050327">
    <property type="entry name" value="Proton-linked_MCT"/>
</dbReference>
<keyword evidence="4" id="KW-0472">Membrane</keyword>
<name>A0A164T694_9AGAM</name>
<dbReference type="Pfam" id="PF07690">
    <property type="entry name" value="MFS_1"/>
    <property type="match status" value="1"/>
</dbReference>
<comment type="subcellular location">
    <subcellularLocation>
        <location evidence="1">Membrane</location>
        <topology evidence="1">Multi-pass membrane protein</topology>
    </subcellularLocation>
</comment>
<dbReference type="InterPro" id="IPR011701">
    <property type="entry name" value="MFS"/>
</dbReference>
<evidence type="ECO:0000313" key="6">
    <source>
        <dbReference type="Proteomes" id="UP000076722"/>
    </source>
</evidence>
<feature type="transmembrane region" description="Helical" evidence="4">
    <location>
        <begin position="240"/>
        <end position="263"/>
    </location>
</feature>
<feature type="transmembrane region" description="Helical" evidence="4">
    <location>
        <begin position="72"/>
        <end position="94"/>
    </location>
</feature>
<evidence type="ECO:0000256" key="1">
    <source>
        <dbReference type="ARBA" id="ARBA00004141"/>
    </source>
</evidence>
<feature type="transmembrane region" description="Helical" evidence="4">
    <location>
        <begin position="395"/>
        <end position="418"/>
    </location>
</feature>
<feature type="transmembrane region" description="Helical" evidence="4">
    <location>
        <begin position="125"/>
        <end position="149"/>
    </location>
</feature>
<dbReference type="EMBL" id="KV419411">
    <property type="protein sequence ID" value="KZS92114.1"/>
    <property type="molecule type" value="Genomic_DNA"/>
</dbReference>
<keyword evidence="4" id="KW-0812">Transmembrane</keyword>
<dbReference type="PANTHER" id="PTHR11360">
    <property type="entry name" value="MONOCARBOXYLATE TRANSPORTER"/>
    <property type="match status" value="1"/>
</dbReference>
<feature type="transmembrane region" description="Helical" evidence="4">
    <location>
        <begin position="329"/>
        <end position="349"/>
    </location>
</feature>
<sequence length="433" mass="46505">MDSSSDKPSSLINSVSSEELQKHPDSQSRPPWSILAGGWLLQFAGLGHCNSFGVYEDFYKEVYLSNSSSSDISWIGSVQIALLFGIGLLSGVLSDRGHFRTLMWSSAVLYIVTNFTLSLTTVNQYYAVLLSQGFGIGTALGLAWVPTFGTIGRLFPHHRDLAIGIAGSGASFGGIVQPILLNYLFQKSTLGFQNSVRVSAGINALLTLLGTIWITRNAVSPQNPIKGKLNILSFFKEGPYVLLNLGFFCSEFGFLFPLIYLQLFARTRGIALGETFFTLSVWNGATAAGRVAILCLPARIHPITIISGACLGLSVCLFAYIPVRTFLDVMVVTSLGGIFYGAYCPHAVSASASQARNMEELGARIGIGTFIVAIATLCAPPILGALLADGFRWDTPIILAASTVLIGSTFFASAAILLRRQKLAHLIHMNTNS</sequence>
<feature type="transmembrane region" description="Helical" evidence="4">
    <location>
        <begin position="101"/>
        <end position="119"/>
    </location>
</feature>
<dbReference type="InterPro" id="IPR036259">
    <property type="entry name" value="MFS_trans_sf"/>
</dbReference>
<dbReference type="GO" id="GO:0022857">
    <property type="term" value="F:transmembrane transporter activity"/>
    <property type="evidence" value="ECO:0007669"/>
    <property type="project" value="InterPro"/>
</dbReference>
<reference evidence="5 6" key="1">
    <citation type="journal article" date="2016" name="Mol. Biol. Evol.">
        <title>Comparative Genomics of Early-Diverging Mushroom-Forming Fungi Provides Insights into the Origins of Lignocellulose Decay Capabilities.</title>
        <authorList>
            <person name="Nagy L.G."/>
            <person name="Riley R."/>
            <person name="Tritt A."/>
            <person name="Adam C."/>
            <person name="Daum C."/>
            <person name="Floudas D."/>
            <person name="Sun H."/>
            <person name="Yadav J.S."/>
            <person name="Pangilinan J."/>
            <person name="Larsson K.H."/>
            <person name="Matsuura K."/>
            <person name="Barry K."/>
            <person name="Labutti K."/>
            <person name="Kuo R."/>
            <person name="Ohm R.A."/>
            <person name="Bhattacharya S.S."/>
            <person name="Shirouzu T."/>
            <person name="Yoshinaga Y."/>
            <person name="Martin F.M."/>
            <person name="Grigoriev I.V."/>
            <person name="Hibbett D.S."/>
        </authorList>
    </citation>
    <scope>NUCLEOTIDE SEQUENCE [LARGE SCALE GENOMIC DNA]</scope>
    <source>
        <strain evidence="5 6">HHB9708</strain>
    </source>
</reference>